<keyword evidence="1" id="KW-0472">Membrane</keyword>
<keyword evidence="2" id="KW-1185">Reference proteome</keyword>
<keyword evidence="1" id="KW-1133">Transmembrane helix</keyword>
<reference evidence="3" key="1">
    <citation type="submission" date="2022-11" db="UniProtKB">
        <authorList>
            <consortium name="WormBaseParasite"/>
        </authorList>
    </citation>
    <scope>IDENTIFICATION</scope>
</reference>
<evidence type="ECO:0000256" key="1">
    <source>
        <dbReference type="SAM" id="Phobius"/>
    </source>
</evidence>
<protein>
    <submittedName>
        <fullName evidence="3">Uncharacterized protein</fullName>
    </submittedName>
</protein>
<organism evidence="2 3">
    <name type="scientific">Panagrolaimus superbus</name>
    <dbReference type="NCBI Taxonomy" id="310955"/>
    <lineage>
        <taxon>Eukaryota</taxon>
        <taxon>Metazoa</taxon>
        <taxon>Ecdysozoa</taxon>
        <taxon>Nematoda</taxon>
        <taxon>Chromadorea</taxon>
        <taxon>Rhabditida</taxon>
        <taxon>Tylenchina</taxon>
        <taxon>Panagrolaimomorpha</taxon>
        <taxon>Panagrolaimoidea</taxon>
        <taxon>Panagrolaimidae</taxon>
        <taxon>Panagrolaimus</taxon>
    </lineage>
</organism>
<sequence>MGNEILYHYIHEADEIVVDQWLLIHDLIDVVVAVVAGVVVVVVHGVFAGVVDDVQLVAVEMIDELRNNLKNILFCLCFM</sequence>
<dbReference type="WBParaSite" id="PSU_v2.g18636.t1">
    <property type="protein sequence ID" value="PSU_v2.g18636.t1"/>
    <property type="gene ID" value="PSU_v2.g18636"/>
</dbReference>
<evidence type="ECO:0000313" key="3">
    <source>
        <dbReference type="WBParaSite" id="PSU_v2.g18636.t1"/>
    </source>
</evidence>
<accession>A0A914YEE5</accession>
<evidence type="ECO:0000313" key="2">
    <source>
        <dbReference type="Proteomes" id="UP000887577"/>
    </source>
</evidence>
<feature type="transmembrane region" description="Helical" evidence="1">
    <location>
        <begin position="30"/>
        <end position="51"/>
    </location>
</feature>
<name>A0A914YEE5_9BILA</name>
<dbReference type="AlphaFoldDB" id="A0A914YEE5"/>
<proteinExistence type="predicted"/>
<keyword evidence="1" id="KW-0812">Transmembrane</keyword>
<dbReference type="Proteomes" id="UP000887577">
    <property type="component" value="Unplaced"/>
</dbReference>